<evidence type="ECO:0000256" key="15">
    <source>
        <dbReference type="PIRSR" id="PIRSR600183-50"/>
    </source>
</evidence>
<dbReference type="GO" id="GO:0008792">
    <property type="term" value="F:arginine decarboxylase activity"/>
    <property type="evidence" value="ECO:0007669"/>
    <property type="project" value="UniProtKB-UniRule"/>
</dbReference>
<dbReference type="InterPro" id="IPR041128">
    <property type="entry name" value="Arg_decarbox_C"/>
</dbReference>
<name>A0A5P8P0U7_9BACT</name>
<keyword evidence="12 19" id="KW-0456">Lyase</keyword>
<dbReference type="InterPro" id="IPR029066">
    <property type="entry name" value="PLP-binding_barrel"/>
</dbReference>
<evidence type="ECO:0000259" key="17">
    <source>
        <dbReference type="Pfam" id="PF17810"/>
    </source>
</evidence>
<dbReference type="AlphaFoldDB" id="A0A5P8P0U7"/>
<gene>
    <name evidence="19" type="primary">speA</name>
    <name evidence="19" type="ORF">FJR48_06160</name>
</gene>
<dbReference type="Pfam" id="PF02784">
    <property type="entry name" value="Orn_Arg_deC_N"/>
    <property type="match status" value="1"/>
</dbReference>
<evidence type="ECO:0000256" key="6">
    <source>
        <dbReference type="ARBA" id="ARBA00022723"/>
    </source>
</evidence>
<dbReference type="InterPro" id="IPR022644">
    <property type="entry name" value="De-COase2_N"/>
</dbReference>
<feature type="domain" description="Arginine decarboxylase helical bundle" evidence="17">
    <location>
        <begin position="355"/>
        <end position="416"/>
    </location>
</feature>
<evidence type="ECO:0000256" key="11">
    <source>
        <dbReference type="ARBA" id="ARBA00023115"/>
    </source>
</evidence>
<dbReference type="SUPFAM" id="SSF50621">
    <property type="entry name" value="Alanine racemase C-terminal domain-like"/>
    <property type="match status" value="1"/>
</dbReference>
<evidence type="ECO:0000313" key="19">
    <source>
        <dbReference type="EMBL" id="QFR49332.1"/>
    </source>
</evidence>
<evidence type="ECO:0000256" key="8">
    <source>
        <dbReference type="ARBA" id="ARBA00022842"/>
    </source>
</evidence>
<dbReference type="Proteomes" id="UP000326944">
    <property type="component" value="Chromosome"/>
</dbReference>
<dbReference type="InterPro" id="IPR040634">
    <property type="entry name" value="Arg_decarb_HB"/>
</dbReference>
<feature type="active site" description="Proton donor" evidence="15">
    <location>
        <position position="482"/>
    </location>
</feature>
<dbReference type="GO" id="GO:0006527">
    <property type="term" value="P:L-arginine catabolic process"/>
    <property type="evidence" value="ECO:0007669"/>
    <property type="project" value="InterPro"/>
</dbReference>
<dbReference type="Gene3D" id="1.20.58.930">
    <property type="match status" value="1"/>
</dbReference>
<protein>
    <recommendedName>
        <fullName evidence="5 13">Arginine decarboxylase</fullName>
        <ecNumber evidence="5 13">4.1.1.19</ecNumber>
    </recommendedName>
</protein>
<comment type="similarity">
    <text evidence="4">Belongs to the Orn/Lys/Arg decarboxylase class-II family. SpeA subfamily.</text>
</comment>
<dbReference type="PRINTS" id="PR01179">
    <property type="entry name" value="ODADCRBXLASE"/>
</dbReference>
<evidence type="ECO:0000256" key="2">
    <source>
        <dbReference type="ARBA" id="ARBA00001946"/>
    </source>
</evidence>
<dbReference type="NCBIfam" id="TIGR01273">
    <property type="entry name" value="speA"/>
    <property type="match status" value="1"/>
</dbReference>
<organism evidence="19 20">
    <name type="scientific">Sulfurimonas lithotrophica</name>
    <dbReference type="NCBI Taxonomy" id="2590022"/>
    <lineage>
        <taxon>Bacteria</taxon>
        <taxon>Pseudomonadati</taxon>
        <taxon>Campylobacterota</taxon>
        <taxon>Epsilonproteobacteria</taxon>
        <taxon>Campylobacterales</taxon>
        <taxon>Sulfurimonadaceae</taxon>
        <taxon>Sulfurimonas</taxon>
    </lineage>
</organism>
<evidence type="ECO:0000313" key="20">
    <source>
        <dbReference type="Proteomes" id="UP000326944"/>
    </source>
</evidence>
<keyword evidence="10" id="KW-0745">Spermidine biosynthesis</keyword>
<dbReference type="PANTHER" id="PTHR43295:SF9">
    <property type="entry name" value="BIOSYNTHETIC ARGININE DECARBOXYLASE"/>
    <property type="match status" value="1"/>
</dbReference>
<evidence type="ECO:0000256" key="4">
    <source>
        <dbReference type="ARBA" id="ARBA00008357"/>
    </source>
</evidence>
<keyword evidence="8" id="KW-0460">Magnesium</keyword>
<evidence type="ECO:0000259" key="16">
    <source>
        <dbReference type="Pfam" id="PF02784"/>
    </source>
</evidence>
<dbReference type="Gene3D" id="2.40.37.10">
    <property type="entry name" value="Lyase, Ornithine Decarboxylase, Chain A, domain 1"/>
    <property type="match status" value="1"/>
</dbReference>
<sequence length="609" mass="68865">MDKYGLDIFSNDNFIIIDGEVKINYKSKPSILNIVQEIRSQEIRGPMLLRFPHLVKKQIKSLYRNFNNAIVENNYNGSFNAVFPLKVNQFPHALDAITSQGKEFNYGLEAGSKAELILAMAKINKGAAITVNGFKDKEMVSLGFIAASSQHNITLTIEGLNELETIIEVANESNLVVPNIGIRIRLHSVGSGSWAKSGGMDAKFGLTSTEILEAITLLREANILNKLTMIHFHIGSQMSDIAPLKKALREAGNIYAELKKMGAKNLKNINIGGGLAVEYNQHEHCANYNYSVKEFSSSVVFLLAEIMDAKMVEHPNIYTESGRYAVASHAVLVAPVLELFSQDYQERLLNLKDINPPLVEELIELNQLLSKKNSIEYLHDALDHQESLFTLFDLGYIDLQDRSNAEILVHNIIKKALYIEGFEGSRELELLQARLQERYLVNLSIFQSMPDYWGLEQNFPVMPIHMLDKKPIRAASLWDITCDSDGEIGFNSDKPLYLHDINLDEEEYFLGFFNVGAYQETLGMNHNLFSRPNECTINIDEKSYTISNVVESDNIIEVLEDLGYKADEILNKLESDIFQSDFITKQEKTDTLAELKMYLSQNGYLRTTY</sequence>
<keyword evidence="7" id="KW-0210">Decarboxylase</keyword>
<dbReference type="InterPro" id="IPR000183">
    <property type="entry name" value="Orn/DAP/Arg_de-COase"/>
</dbReference>
<dbReference type="Gene3D" id="1.10.287.3440">
    <property type="match status" value="1"/>
</dbReference>
<evidence type="ECO:0000256" key="5">
    <source>
        <dbReference type="ARBA" id="ARBA00012426"/>
    </source>
</evidence>
<comment type="cofactor">
    <cofactor evidence="1 14">
        <name>pyridoxal 5'-phosphate</name>
        <dbReference type="ChEBI" id="CHEBI:597326"/>
    </cofactor>
</comment>
<evidence type="ECO:0000256" key="13">
    <source>
        <dbReference type="NCBIfam" id="TIGR01273"/>
    </source>
</evidence>
<evidence type="ECO:0000256" key="14">
    <source>
        <dbReference type="PIRSR" id="PIRSR001336-50"/>
    </source>
</evidence>
<accession>A0A5P8P0U7</accession>
<dbReference type="Pfam" id="PF17810">
    <property type="entry name" value="Arg_decarb_HB"/>
    <property type="match status" value="1"/>
</dbReference>
<dbReference type="PIRSF" id="PIRSF001336">
    <property type="entry name" value="Arg_decrbxlase"/>
    <property type="match status" value="1"/>
</dbReference>
<dbReference type="NCBIfam" id="NF003763">
    <property type="entry name" value="PRK05354.1"/>
    <property type="match status" value="1"/>
</dbReference>
<evidence type="ECO:0000256" key="7">
    <source>
        <dbReference type="ARBA" id="ARBA00022793"/>
    </source>
</evidence>
<dbReference type="RefSeq" id="WP_152307275.1">
    <property type="nucleotide sequence ID" value="NZ_CP043617.1"/>
</dbReference>
<comment type="function">
    <text evidence="3">Catalyzes the biosynthesis of agmatine from arginine.</text>
</comment>
<comment type="cofactor">
    <cofactor evidence="2">
        <name>Mg(2+)</name>
        <dbReference type="ChEBI" id="CHEBI:18420"/>
    </cofactor>
</comment>
<evidence type="ECO:0000256" key="9">
    <source>
        <dbReference type="ARBA" id="ARBA00022898"/>
    </source>
</evidence>
<evidence type="ECO:0000256" key="3">
    <source>
        <dbReference type="ARBA" id="ARBA00002257"/>
    </source>
</evidence>
<reference evidence="19 20" key="1">
    <citation type="submission" date="2019-09" db="EMBL/GenBank/DDBJ databases">
        <title>Sulfurimonas gotlandica sp. nov., a chemoautotrophic and psychrotolerant epsilonproteobacterium isolated from a pelagic redoxcline, and an emended description of the genus Sulfurimonas.</title>
        <authorList>
            <person name="Wang S."/>
            <person name="Jiang L."/>
            <person name="Shao S."/>
        </authorList>
    </citation>
    <scope>NUCLEOTIDE SEQUENCE [LARGE SCALE GENOMIC DNA]</scope>
    <source>
        <strain evidence="19 20">GYSZ_1</strain>
    </source>
</reference>
<dbReference type="PANTHER" id="PTHR43295">
    <property type="entry name" value="ARGININE DECARBOXYLASE"/>
    <property type="match status" value="1"/>
</dbReference>
<keyword evidence="6" id="KW-0479">Metal-binding</keyword>
<feature type="domain" description="Arginine decarboxylase C-terminal helical" evidence="18">
    <location>
        <begin position="555"/>
        <end position="605"/>
    </location>
</feature>
<feature type="modified residue" description="N6-(pyridoxal phosphate)lysine" evidence="14">
    <location>
        <position position="86"/>
    </location>
</feature>
<dbReference type="KEGG" id="sulg:FJR48_06160"/>
<evidence type="ECO:0000259" key="18">
    <source>
        <dbReference type="Pfam" id="PF17944"/>
    </source>
</evidence>
<dbReference type="SUPFAM" id="SSF51419">
    <property type="entry name" value="PLP-binding barrel"/>
    <property type="match status" value="1"/>
</dbReference>
<dbReference type="GO" id="GO:0033388">
    <property type="term" value="P:putrescine biosynthetic process from arginine"/>
    <property type="evidence" value="ECO:0007669"/>
    <property type="project" value="TreeGrafter"/>
</dbReference>
<evidence type="ECO:0000256" key="10">
    <source>
        <dbReference type="ARBA" id="ARBA00023066"/>
    </source>
</evidence>
<evidence type="ECO:0000256" key="12">
    <source>
        <dbReference type="ARBA" id="ARBA00023239"/>
    </source>
</evidence>
<keyword evidence="11" id="KW-0620">Polyamine biosynthesis</keyword>
<feature type="domain" description="Orn/DAP/Arg decarboxylase 2 N-terminal" evidence="16">
    <location>
        <begin position="71"/>
        <end position="327"/>
    </location>
</feature>
<dbReference type="GO" id="GO:0008295">
    <property type="term" value="P:spermidine biosynthetic process"/>
    <property type="evidence" value="ECO:0007669"/>
    <property type="project" value="UniProtKB-UniRule"/>
</dbReference>
<dbReference type="EC" id="4.1.1.19" evidence="5 13"/>
<dbReference type="CDD" id="cd06830">
    <property type="entry name" value="PLPDE_III_ADC"/>
    <property type="match status" value="1"/>
</dbReference>
<keyword evidence="9 14" id="KW-0663">Pyridoxal phosphate</keyword>
<dbReference type="InterPro" id="IPR002985">
    <property type="entry name" value="Arg_decrbxlase"/>
</dbReference>
<dbReference type="Pfam" id="PF17944">
    <property type="entry name" value="Arg_decarbox_C"/>
    <property type="match status" value="1"/>
</dbReference>
<dbReference type="InterPro" id="IPR009006">
    <property type="entry name" value="Ala_racemase/Decarboxylase_C"/>
</dbReference>
<dbReference type="Gene3D" id="3.20.20.10">
    <property type="entry name" value="Alanine racemase"/>
    <property type="match status" value="1"/>
</dbReference>
<evidence type="ECO:0000256" key="1">
    <source>
        <dbReference type="ARBA" id="ARBA00001933"/>
    </source>
</evidence>
<proteinExistence type="inferred from homology"/>
<dbReference type="PRINTS" id="PR01180">
    <property type="entry name" value="ARGDCRBXLASE"/>
</dbReference>
<dbReference type="OrthoDB" id="9802658at2"/>
<dbReference type="GO" id="GO:0046872">
    <property type="term" value="F:metal ion binding"/>
    <property type="evidence" value="ECO:0007669"/>
    <property type="project" value="UniProtKB-KW"/>
</dbReference>
<keyword evidence="20" id="KW-1185">Reference proteome</keyword>
<dbReference type="EMBL" id="CP043617">
    <property type="protein sequence ID" value="QFR49332.1"/>
    <property type="molecule type" value="Genomic_DNA"/>
</dbReference>